<dbReference type="AlphaFoldDB" id="A0A9W6WCZ8"/>
<organism evidence="1 2">
    <name type="scientific">Actinorhabdospora filicis</name>
    <dbReference type="NCBI Taxonomy" id="1785913"/>
    <lineage>
        <taxon>Bacteria</taxon>
        <taxon>Bacillati</taxon>
        <taxon>Actinomycetota</taxon>
        <taxon>Actinomycetes</taxon>
        <taxon>Micromonosporales</taxon>
        <taxon>Micromonosporaceae</taxon>
        <taxon>Actinorhabdospora</taxon>
    </lineage>
</organism>
<gene>
    <name evidence="1" type="ORF">Afil01_51370</name>
</gene>
<protein>
    <submittedName>
        <fullName evidence="1">Uncharacterized protein</fullName>
    </submittedName>
</protein>
<keyword evidence="2" id="KW-1185">Reference proteome</keyword>
<reference evidence="1" key="1">
    <citation type="submission" date="2023-03" db="EMBL/GenBank/DDBJ databases">
        <title>Actinorhabdospora filicis NBRC 111898.</title>
        <authorList>
            <person name="Ichikawa N."/>
            <person name="Sato H."/>
            <person name="Tonouchi N."/>
        </authorList>
    </citation>
    <scope>NUCLEOTIDE SEQUENCE</scope>
    <source>
        <strain evidence="1">NBRC 111898</strain>
    </source>
</reference>
<dbReference type="Proteomes" id="UP001165079">
    <property type="component" value="Unassembled WGS sequence"/>
</dbReference>
<dbReference type="RefSeq" id="WP_285665489.1">
    <property type="nucleotide sequence ID" value="NZ_BSTX01000004.1"/>
</dbReference>
<name>A0A9W6WCZ8_9ACTN</name>
<accession>A0A9W6WCZ8</accession>
<evidence type="ECO:0000313" key="2">
    <source>
        <dbReference type="Proteomes" id="UP001165079"/>
    </source>
</evidence>
<evidence type="ECO:0000313" key="1">
    <source>
        <dbReference type="EMBL" id="GLZ80330.1"/>
    </source>
</evidence>
<proteinExistence type="predicted"/>
<sequence>MSFYGIAGYEPVWRPGTEVRRDHGERLAALAGRRLTAAWLVWNTDRDAWFPDGPVIFDFEGERVELNHFKLDELSVTWNLADVSAPIGWSESRLSWRSDAEPCLTALVGRVLRAVELLVFDSGGRYLADGTVAVRFDFGDTGVTVFNALDENGLSFAAPGEDHRRVPLP</sequence>
<dbReference type="EMBL" id="BSTX01000004">
    <property type="protein sequence ID" value="GLZ80330.1"/>
    <property type="molecule type" value="Genomic_DNA"/>
</dbReference>
<comment type="caution">
    <text evidence="1">The sequence shown here is derived from an EMBL/GenBank/DDBJ whole genome shotgun (WGS) entry which is preliminary data.</text>
</comment>